<dbReference type="PANTHER" id="PTHR23055:SF198">
    <property type="entry name" value="NEURONAL CALCIUM SENSOR 1"/>
    <property type="match status" value="1"/>
</dbReference>
<keyword evidence="2" id="KW-0519">Myristate</keyword>
<evidence type="ECO:0000256" key="2">
    <source>
        <dbReference type="ARBA" id="ARBA00022707"/>
    </source>
</evidence>
<evidence type="ECO:0000313" key="12">
    <source>
        <dbReference type="Ensembl" id="ENSPTRP00000036728.4"/>
    </source>
</evidence>
<dbReference type="SUPFAM" id="SSF47473">
    <property type="entry name" value="EF-hand"/>
    <property type="match status" value="1"/>
</dbReference>
<dbReference type="eggNOG" id="KOG0044">
    <property type="taxonomic scope" value="Eukaryota"/>
</dbReference>
<dbReference type="AlphaFoldDB" id="H2QY15"/>
<dbReference type="PRINTS" id="PR00450">
    <property type="entry name" value="RECOVERIN"/>
</dbReference>
<keyword evidence="3" id="KW-0479">Metal-binding</keyword>
<organism evidence="12 13">
    <name type="scientific">Pan troglodytes</name>
    <name type="common">Chimpanzee</name>
    <dbReference type="NCBI Taxonomy" id="9598"/>
    <lineage>
        <taxon>Eukaryota</taxon>
        <taxon>Metazoa</taxon>
        <taxon>Chordata</taxon>
        <taxon>Craniata</taxon>
        <taxon>Vertebrata</taxon>
        <taxon>Euteleostomi</taxon>
        <taxon>Mammalia</taxon>
        <taxon>Eutheria</taxon>
        <taxon>Euarchontoglires</taxon>
        <taxon>Primates</taxon>
        <taxon>Haplorrhini</taxon>
        <taxon>Catarrhini</taxon>
        <taxon>Hominidae</taxon>
        <taxon>Pan</taxon>
    </lineage>
</organism>
<dbReference type="GO" id="GO:0009966">
    <property type="term" value="P:regulation of signal transduction"/>
    <property type="evidence" value="ECO:0000318"/>
    <property type="project" value="GO_Central"/>
</dbReference>
<evidence type="ECO:0000259" key="11">
    <source>
        <dbReference type="PROSITE" id="PS50222"/>
    </source>
</evidence>
<feature type="domain" description="EF-hand" evidence="11">
    <location>
        <begin position="127"/>
        <end position="162"/>
    </location>
</feature>
<evidence type="ECO:0000256" key="4">
    <source>
        <dbReference type="ARBA" id="ARBA00022737"/>
    </source>
</evidence>
<dbReference type="EMBL" id="AACZ04069128">
    <property type="status" value="NOT_ANNOTATED_CDS"/>
    <property type="molecule type" value="Genomic_DNA"/>
</dbReference>
<evidence type="ECO:0000313" key="13">
    <source>
        <dbReference type="Proteomes" id="UP000002277"/>
    </source>
</evidence>
<evidence type="ECO:0000256" key="3">
    <source>
        <dbReference type="ARBA" id="ARBA00022723"/>
    </source>
</evidence>
<comment type="function">
    <text evidence="10">Neuronal calcium sensor, regulator of G protein-coupled receptor phosphorylation in a calcium dependent manner. Directly regulates GRK1 (RHOK), but not GRK2 to GRK5. Can substitute for calmodulin. Stimulates PI4KB kinase activity. Involved in long-term synaptic plasticity through its interaction with PICK1. May also play a role in neuron differentiation through inhibition of the activity of N-type voltage-gated calcium channel.</text>
</comment>
<dbReference type="PROSITE" id="PS00018">
    <property type="entry name" value="EF_HAND_1"/>
    <property type="match status" value="2"/>
</dbReference>
<keyword evidence="6" id="KW-0449">Lipoprotein</keyword>
<comment type="similarity">
    <text evidence="1">Belongs to the recoverin family.</text>
</comment>
<dbReference type="GO" id="GO:0008048">
    <property type="term" value="F:calcium sensitive guanylate cyclase activator activity"/>
    <property type="evidence" value="ECO:0000318"/>
    <property type="project" value="GO_Central"/>
</dbReference>
<reference evidence="12" key="2">
    <citation type="submission" date="2025-08" db="UniProtKB">
        <authorList>
            <consortium name="Ensembl"/>
        </authorList>
    </citation>
    <scope>IDENTIFICATION</scope>
</reference>
<dbReference type="GeneTree" id="ENSGT00940000166915"/>
<dbReference type="FunFam" id="1.10.238.10:FF:000009">
    <property type="entry name" value="Visinin-like protein 1"/>
    <property type="match status" value="1"/>
</dbReference>
<accession>H2QY15</accession>
<dbReference type="InParanoid" id="H2QY15"/>
<comment type="subcellular location">
    <subcellularLocation>
        <location evidence="7">Postsynaptic density</location>
    </subcellularLocation>
</comment>
<dbReference type="EMBL" id="AACZ04069127">
    <property type="status" value="NOT_ANNOTATED_CDS"/>
    <property type="molecule type" value="Genomic_DNA"/>
</dbReference>
<dbReference type="HOGENOM" id="CLU_072366_3_1_1"/>
<evidence type="ECO:0000256" key="10">
    <source>
        <dbReference type="ARBA" id="ARBA00045314"/>
    </source>
</evidence>
<dbReference type="FunCoup" id="H2QY15">
    <property type="interactions" value="744"/>
</dbReference>
<evidence type="ECO:0000256" key="7">
    <source>
        <dbReference type="ARBA" id="ARBA00034105"/>
    </source>
</evidence>
<gene>
    <name evidence="12 14" type="primary">NCS1</name>
</gene>
<evidence type="ECO:0000256" key="8">
    <source>
        <dbReference type="ARBA" id="ARBA00039972"/>
    </source>
</evidence>
<evidence type="ECO:0000256" key="1">
    <source>
        <dbReference type="ARBA" id="ARBA00006049"/>
    </source>
</evidence>
<proteinExistence type="inferred from homology"/>
<keyword evidence="13" id="KW-1185">Reference proteome</keyword>
<dbReference type="Bgee" id="ENSPTRG00000047046">
    <property type="expression patterns" value="Expressed in dorsolateral prefrontal cortex and 19 other cell types or tissues"/>
</dbReference>
<dbReference type="EMBL" id="AACZ04069129">
    <property type="status" value="NOT_ANNOTATED_CDS"/>
    <property type="molecule type" value="Genomic_DNA"/>
</dbReference>
<dbReference type="Ensembl" id="ENSPTRT00000039752.4">
    <property type="protein sequence ID" value="ENSPTRP00000036728.4"/>
    <property type="gene ID" value="ENSPTRG00000047046.1"/>
</dbReference>
<feature type="domain" description="EF-hand" evidence="11">
    <location>
        <begin position="87"/>
        <end position="114"/>
    </location>
</feature>
<reference evidence="12 13" key="1">
    <citation type="journal article" date="2005" name="Nature">
        <title>Initial sequence of the chimpanzee genome and comparison with the human genome.</title>
        <authorList>
            <consortium name="Chimpanzee sequencing and analysis consortium"/>
        </authorList>
    </citation>
    <scope>NUCLEOTIDE SEQUENCE [LARGE SCALE GENOMIC DNA]</scope>
</reference>
<dbReference type="InterPro" id="IPR011992">
    <property type="entry name" value="EF-hand-dom_pair"/>
</dbReference>
<dbReference type="InterPro" id="IPR028846">
    <property type="entry name" value="Recoverin"/>
</dbReference>
<dbReference type="CDD" id="cd00051">
    <property type="entry name" value="EFh"/>
    <property type="match status" value="1"/>
</dbReference>
<sequence>MLASPLPSLARSAASRYKGFIKDCPSGQLDAAGFQKIYKQFFPFGDPTKFATFVFNVFDENKEGRVEDPSPLPQPRITQQCCLLTGAFKLYDLDNDGYITRNEMLDIVDAIYQMVGNTVELPEEENTPEKRVDRIFAMMDKNADGKLTLQEFQEGSKADPSIVQALSLYDGLV</sequence>
<evidence type="ECO:0000256" key="5">
    <source>
        <dbReference type="ARBA" id="ARBA00022837"/>
    </source>
</evidence>
<name>H2QY15_PANTR</name>
<dbReference type="SMART" id="SM00054">
    <property type="entry name" value="EFh"/>
    <property type="match status" value="2"/>
</dbReference>
<dbReference type="VGNC" id="VGNC:13942">
    <property type="gene designation" value="NCS1"/>
</dbReference>
<evidence type="ECO:0000256" key="9">
    <source>
        <dbReference type="ARBA" id="ARBA00042385"/>
    </source>
</evidence>
<dbReference type="InterPro" id="IPR018247">
    <property type="entry name" value="EF_Hand_1_Ca_BS"/>
</dbReference>
<reference evidence="12" key="3">
    <citation type="submission" date="2025-09" db="UniProtKB">
        <authorList>
            <consortium name="Ensembl"/>
        </authorList>
    </citation>
    <scope>IDENTIFICATION</scope>
</reference>
<evidence type="ECO:0000256" key="6">
    <source>
        <dbReference type="ARBA" id="ARBA00023288"/>
    </source>
</evidence>
<evidence type="ECO:0000313" key="14">
    <source>
        <dbReference type="VGNC" id="VGNC:13942"/>
    </source>
</evidence>
<dbReference type="GO" id="GO:0005509">
    <property type="term" value="F:calcium ion binding"/>
    <property type="evidence" value="ECO:0000318"/>
    <property type="project" value="GO_Central"/>
</dbReference>
<keyword evidence="5" id="KW-0106">Calcium</keyword>
<dbReference type="Gene3D" id="1.10.238.10">
    <property type="entry name" value="EF-hand"/>
    <property type="match status" value="2"/>
</dbReference>
<dbReference type="PANTHER" id="PTHR23055">
    <property type="entry name" value="CALCIUM BINDING PROTEINS"/>
    <property type="match status" value="1"/>
</dbReference>
<protein>
    <recommendedName>
        <fullName evidence="8">Neuronal calcium sensor 1</fullName>
    </recommendedName>
    <alternativeName>
        <fullName evidence="9">Frequenin homolog</fullName>
    </alternativeName>
</protein>
<dbReference type="Proteomes" id="UP000002277">
    <property type="component" value="Chromosome 9"/>
</dbReference>
<dbReference type="GO" id="GO:0014069">
    <property type="term" value="C:postsynaptic density"/>
    <property type="evidence" value="ECO:0007669"/>
    <property type="project" value="UniProtKB-SubCell"/>
</dbReference>
<dbReference type="Pfam" id="PF13499">
    <property type="entry name" value="EF-hand_7"/>
    <property type="match status" value="1"/>
</dbReference>
<dbReference type="PROSITE" id="PS50222">
    <property type="entry name" value="EF_HAND_2"/>
    <property type="match status" value="2"/>
</dbReference>
<dbReference type="InterPro" id="IPR002048">
    <property type="entry name" value="EF_hand_dom"/>
</dbReference>
<keyword evidence="4" id="KW-0677">Repeat</keyword>